<evidence type="ECO:0000313" key="2">
    <source>
        <dbReference type="Proteomes" id="UP000193944"/>
    </source>
</evidence>
<evidence type="ECO:0000313" key="1">
    <source>
        <dbReference type="EMBL" id="ORX79343.1"/>
    </source>
</evidence>
<sequence length="80" mass="9417">MKLQIDTQEKEVKILVPQIPIQKRKRALTLEPDNEVILSTPEIASNQEENQEERPASILINRKRGREDETSTYMKWKTKL</sequence>
<dbReference type="AlphaFoldDB" id="A0A1Y1X0Q5"/>
<protein>
    <submittedName>
        <fullName evidence="1">Uncharacterized protein</fullName>
    </submittedName>
</protein>
<reference evidence="1 2" key="2">
    <citation type="submission" date="2016-08" db="EMBL/GenBank/DDBJ databases">
        <title>Pervasive Adenine N6-methylation of Active Genes in Fungi.</title>
        <authorList>
            <consortium name="DOE Joint Genome Institute"/>
            <person name="Mondo S.J."/>
            <person name="Dannebaum R.O."/>
            <person name="Kuo R.C."/>
            <person name="Labutti K."/>
            <person name="Haridas S."/>
            <person name="Kuo A."/>
            <person name="Salamov A."/>
            <person name="Ahrendt S.R."/>
            <person name="Lipzen A."/>
            <person name="Sullivan W."/>
            <person name="Andreopoulos W.B."/>
            <person name="Clum A."/>
            <person name="Lindquist E."/>
            <person name="Daum C."/>
            <person name="Ramamoorthy G.K."/>
            <person name="Gryganskyi A."/>
            <person name="Culley D."/>
            <person name="Magnuson J.K."/>
            <person name="James T.Y."/>
            <person name="O'Malley M.A."/>
            <person name="Stajich J.E."/>
            <person name="Spatafora J.W."/>
            <person name="Visel A."/>
            <person name="Grigoriev I.V."/>
        </authorList>
    </citation>
    <scope>NUCLEOTIDE SEQUENCE [LARGE SCALE GENOMIC DNA]</scope>
    <source>
        <strain evidence="1 2">S4</strain>
    </source>
</reference>
<comment type="caution">
    <text evidence="1">The sequence shown here is derived from an EMBL/GenBank/DDBJ whole genome shotgun (WGS) entry which is preliminary data.</text>
</comment>
<accession>A0A1Y1X0Q5</accession>
<name>A0A1Y1X0Q5_9FUNG</name>
<dbReference type="Proteomes" id="UP000193944">
    <property type="component" value="Unassembled WGS sequence"/>
</dbReference>
<proteinExistence type="predicted"/>
<organism evidence="1 2">
    <name type="scientific">Anaeromyces robustus</name>
    <dbReference type="NCBI Taxonomy" id="1754192"/>
    <lineage>
        <taxon>Eukaryota</taxon>
        <taxon>Fungi</taxon>
        <taxon>Fungi incertae sedis</taxon>
        <taxon>Chytridiomycota</taxon>
        <taxon>Chytridiomycota incertae sedis</taxon>
        <taxon>Neocallimastigomycetes</taxon>
        <taxon>Neocallimastigales</taxon>
        <taxon>Neocallimastigaceae</taxon>
        <taxon>Anaeromyces</taxon>
    </lineage>
</organism>
<reference evidence="1 2" key="1">
    <citation type="submission" date="2016-08" db="EMBL/GenBank/DDBJ databases">
        <title>A Parts List for Fungal Cellulosomes Revealed by Comparative Genomics.</title>
        <authorList>
            <consortium name="DOE Joint Genome Institute"/>
            <person name="Haitjema C.H."/>
            <person name="Gilmore S.P."/>
            <person name="Henske J.K."/>
            <person name="Solomon K.V."/>
            <person name="De Groot R."/>
            <person name="Kuo A."/>
            <person name="Mondo S.J."/>
            <person name="Salamov A.A."/>
            <person name="Labutti K."/>
            <person name="Zhao Z."/>
            <person name="Chiniquy J."/>
            <person name="Barry K."/>
            <person name="Brewer H.M."/>
            <person name="Purvine S.O."/>
            <person name="Wright A.T."/>
            <person name="Boxma B."/>
            <person name="Van Alen T."/>
            <person name="Hackstein J.H."/>
            <person name="Baker S.E."/>
            <person name="Grigoriev I.V."/>
            <person name="O'Malley M.A."/>
        </authorList>
    </citation>
    <scope>NUCLEOTIDE SEQUENCE [LARGE SCALE GENOMIC DNA]</scope>
    <source>
        <strain evidence="1 2">S4</strain>
    </source>
</reference>
<gene>
    <name evidence="1" type="ORF">BCR32DRAFT_281513</name>
</gene>
<dbReference type="EMBL" id="MCFG01000179">
    <property type="protein sequence ID" value="ORX79343.1"/>
    <property type="molecule type" value="Genomic_DNA"/>
</dbReference>
<keyword evidence="2" id="KW-1185">Reference proteome</keyword>